<dbReference type="PANTHER" id="PTHR43320">
    <property type="entry name" value="SUGAR KINASE"/>
    <property type="match status" value="1"/>
</dbReference>
<dbReference type="Proteomes" id="UP000315167">
    <property type="component" value="Unassembled WGS sequence"/>
</dbReference>
<evidence type="ECO:0000256" key="3">
    <source>
        <dbReference type="ARBA" id="ARBA00022777"/>
    </source>
</evidence>
<keyword evidence="6" id="KW-1185">Reference proteome</keyword>
<evidence type="ECO:0000259" key="4">
    <source>
        <dbReference type="Pfam" id="PF00294"/>
    </source>
</evidence>
<keyword evidence="2" id="KW-0808">Transferase</keyword>
<evidence type="ECO:0000313" key="5">
    <source>
        <dbReference type="EMBL" id="TWI05782.1"/>
    </source>
</evidence>
<dbReference type="CDD" id="cd01166">
    <property type="entry name" value="KdgK"/>
    <property type="match status" value="1"/>
</dbReference>
<dbReference type="OrthoDB" id="9795789at2"/>
<name>A0A562LDM5_9GAMM</name>
<comment type="caution">
    <text evidence="5">The sequence shown here is derived from an EMBL/GenBank/DDBJ whole genome shotgun (WGS) entry which is preliminary data.</text>
</comment>
<evidence type="ECO:0000256" key="1">
    <source>
        <dbReference type="ARBA" id="ARBA00010688"/>
    </source>
</evidence>
<reference evidence="5 6" key="1">
    <citation type="journal article" date="2015" name="Stand. Genomic Sci.">
        <title>Genomic Encyclopedia of Bacterial and Archaeal Type Strains, Phase III: the genomes of soil and plant-associated and newly described type strains.</title>
        <authorList>
            <person name="Whitman W.B."/>
            <person name="Woyke T."/>
            <person name="Klenk H.P."/>
            <person name="Zhou Y."/>
            <person name="Lilburn T.G."/>
            <person name="Beck B.J."/>
            <person name="De Vos P."/>
            <person name="Vandamme P."/>
            <person name="Eisen J.A."/>
            <person name="Garrity G."/>
            <person name="Hugenholtz P."/>
            <person name="Kyrpides N.C."/>
        </authorList>
    </citation>
    <scope>NUCLEOTIDE SEQUENCE [LARGE SCALE GENOMIC DNA]</scope>
    <source>
        <strain evidence="5 6">CGMCC 1.10821</strain>
    </source>
</reference>
<dbReference type="Gene3D" id="3.40.1190.20">
    <property type="match status" value="1"/>
</dbReference>
<dbReference type="PANTHER" id="PTHR43320:SF2">
    <property type="entry name" value="2-DEHYDRO-3-DEOXYGLUCONOKINASE_2-DEHYDRO-3-DEOXYGALACTONOKINASE"/>
    <property type="match status" value="1"/>
</dbReference>
<accession>A0A562LDM5</accession>
<dbReference type="SUPFAM" id="SSF53613">
    <property type="entry name" value="Ribokinase-like"/>
    <property type="match status" value="1"/>
</dbReference>
<dbReference type="Pfam" id="PF00294">
    <property type="entry name" value="PfkB"/>
    <property type="match status" value="1"/>
</dbReference>
<feature type="domain" description="Carbohydrate kinase PfkB" evidence="4">
    <location>
        <begin position="3"/>
        <end position="316"/>
    </location>
</feature>
<keyword evidence="3 5" id="KW-0418">Kinase</keyword>
<dbReference type="RefSeq" id="WP_144897486.1">
    <property type="nucleotide sequence ID" value="NZ_VLKN01000001.1"/>
</dbReference>
<dbReference type="AlphaFoldDB" id="A0A562LDM5"/>
<dbReference type="EMBL" id="VLKN01000001">
    <property type="protein sequence ID" value="TWI05782.1"/>
    <property type="molecule type" value="Genomic_DNA"/>
</dbReference>
<evidence type="ECO:0000256" key="2">
    <source>
        <dbReference type="ARBA" id="ARBA00022679"/>
    </source>
</evidence>
<organism evidence="5 6">
    <name type="scientific">Luteimonas cucumeris</name>
    <dbReference type="NCBI Taxonomy" id="985012"/>
    <lineage>
        <taxon>Bacteria</taxon>
        <taxon>Pseudomonadati</taxon>
        <taxon>Pseudomonadota</taxon>
        <taxon>Gammaproteobacteria</taxon>
        <taxon>Lysobacterales</taxon>
        <taxon>Lysobacteraceae</taxon>
        <taxon>Luteimonas</taxon>
    </lineage>
</organism>
<proteinExistence type="inferred from homology"/>
<protein>
    <submittedName>
        <fullName evidence="5">2-dehydro-3-deoxygluconokinase</fullName>
    </submittedName>
</protein>
<evidence type="ECO:0000313" key="6">
    <source>
        <dbReference type="Proteomes" id="UP000315167"/>
    </source>
</evidence>
<dbReference type="InterPro" id="IPR011611">
    <property type="entry name" value="PfkB_dom"/>
</dbReference>
<dbReference type="GO" id="GO:0016301">
    <property type="term" value="F:kinase activity"/>
    <property type="evidence" value="ECO:0007669"/>
    <property type="project" value="UniProtKB-KW"/>
</dbReference>
<comment type="similarity">
    <text evidence="1">Belongs to the carbohydrate kinase PfkB family.</text>
</comment>
<dbReference type="InterPro" id="IPR052700">
    <property type="entry name" value="Carb_kinase_PfkB-like"/>
</dbReference>
<gene>
    <name evidence="5" type="ORF">IP90_00038</name>
</gene>
<sequence length="339" mass="35679">MPKNIVCFGELLLRLGAPGHERLLQTPRLDVVVGGAEANVAVALAQLGHAAAMVSVVPDNALGVATVGELRRHGVDVAAVHTGAGRQGLYFLATGAMHRASEVLYDRAQSAFALASASGYDWPRLLAGADLLHLSGVTPALGAETAAAAIAAARVARTAGVQVSFDGNYRAKLWAAWDSDPPVVLRQLFAEADIAFADHRDIELVLGQTTSGDSREQRIEAAARQAFGAFPHLQRIVTTLRTQHSVDHHELGAMMVTRDGGVHRTTDYTLTAIVDRIGTGDAFAAGVLHGLSSAMTDADALHFGLAAACLKHSEPGDFSRANQMEIEAVMAGTGFDVRR</sequence>
<dbReference type="InterPro" id="IPR029056">
    <property type="entry name" value="Ribokinase-like"/>
</dbReference>